<feature type="region of interest" description="Disordered" evidence="3">
    <location>
        <begin position="1176"/>
        <end position="1199"/>
    </location>
</feature>
<feature type="region of interest" description="Disordered" evidence="3">
    <location>
        <begin position="351"/>
        <end position="395"/>
    </location>
</feature>
<dbReference type="Pfam" id="PF03735">
    <property type="entry name" value="ENT"/>
    <property type="match status" value="1"/>
</dbReference>
<accession>A0ABM3U624</accession>
<dbReference type="InterPro" id="IPR005491">
    <property type="entry name" value="ENT_dom"/>
</dbReference>
<feature type="region of interest" description="Disordered" evidence="3">
    <location>
        <begin position="648"/>
        <end position="686"/>
    </location>
</feature>
<feature type="compositionally biased region" description="Acidic residues" evidence="3">
    <location>
        <begin position="1257"/>
        <end position="1276"/>
    </location>
</feature>
<feature type="region of interest" description="Disordered" evidence="3">
    <location>
        <begin position="131"/>
        <end position="165"/>
    </location>
</feature>
<sequence length="1288" mass="137859">MPVVWPTLLDLSRDECKRILRKLELEAYAGVISALRAQGDLTKEKKDLLGELSKVLSISTERHRAEVRRAVNDERLTTIAHNMSGPNSSSEWSIEGRRLVPLMPRLVPQTAFTVTANAVANAAIQHNASLPVPAETGSKEGVSCSDEDEKPRKRRRTNSSSSSPVVLKEVPKAVVPVSKTITVPVSGSPKMSNIMQSIANSLPPHMSPVKITFTKPSTQTTNTTTQKVIIVTTSPSSTFVPNILSKSHNYAAVTKLVPTSVIASTTQKPPVVITASQSSLVSSSSSGSSSSTPSPIPNTVAVTAVVSSTPSVVMSTVAQGVSTSAIKMASTRLPSPKSLVGAPTQILAQFPKQHQQSPKQQLHQVQQQTQQQVAQPSPVSHQQQPQQSPLPPGIKPTIQIKQESGVKIITQQVQPSKILPKPVTATLPTSSNSPIMVVSSNGAIMTTKLVTTPTGTQATYTRPTVSPSIGRMAATPGAATYVKTTSGSIITVVPKSLATLGGKIISSNIVSGTTTKITTIPMTSKPNVIVVQKTTGKGTTIQGLPGKNVVTTLLNAGGEKTIQTVPTGAKPAIITATRPITKMIVTQPKGIGSTVQPAAKIIPTKIVYGQQGKTQVLIKPKPVTFQATVVSEQTRQLVTETLQQASRVAEAGNSSIQEGKEEPQSYTDSSSSSTESSQSSQDSQPVVHVIASRRQDWSEHEIAMETSPTIIYQDVSSESQSATSTIKALLELQQTTVKEKLESKPRQPTIDLSQMAVPIQMTQEKRHSPESPSIAVVESELVAEYITTERTDEGTEVAFPLLDAVVISGEISSPPLFSVSHRSQPQQPSQPQRTLLQHVAQSQTATQTSVVVKSIPASSPGAITHIMQQALSSHTAFTKHSEELGTEEGEVEEMDTLDPQTGLFYRSALTQSQSAKQQKLSQPQLEQTQLQVKTLQCFQTKQKQTIHLQADQLQHKLPQMPQLSIRHQKLTPLQQEQAQPKPDVQHTQHPMVAKDRQLPTLMAQPPQTVVQVLAVKTTQQLPKLQQAPNQPKIYVQPQTPQSQMPLPASSEKQPASQVEQPVITQGSSVTKITFEGRQPPTVTKITGGSSVPKLTSPVTSISPIQASEKTAVSDILKMSLMEAQIDTNVEHMVVDPPKKALATSMLTGEAGSLPSTHVVVAGMANSTPQQQKCRESCSSPSAVGPPLTTRKIDAPGVPTTGQFMRIQNVGQKKAEESPAEIIIQAIPQYAIPCHSSSNVVVEPSGLLELNNFTSQQLDDDETAMEQDIDSSTEDGTEPSPSQSSAERS</sequence>
<dbReference type="PANTHER" id="PTHR16500">
    <property type="entry name" value="BRCA2-INTERACTING TRANSCRIPTIONAL REPRESSOR EMSY"/>
    <property type="match status" value="1"/>
</dbReference>
<feature type="compositionally biased region" description="Polar residues" evidence="3">
    <location>
        <begin position="648"/>
        <end position="657"/>
    </location>
</feature>
<dbReference type="PROSITE" id="PS51138">
    <property type="entry name" value="ENT"/>
    <property type="match status" value="1"/>
</dbReference>
<evidence type="ECO:0000256" key="3">
    <source>
        <dbReference type="SAM" id="MobiDB-lite"/>
    </source>
</evidence>
<feature type="region of interest" description="Disordered" evidence="3">
    <location>
        <begin position="1253"/>
        <end position="1288"/>
    </location>
</feature>
<protein>
    <submittedName>
        <fullName evidence="6">BRCA2-interacting transcriptional repressor EMSY isoform X15</fullName>
    </submittedName>
</protein>
<feature type="domain" description="ENT" evidence="4">
    <location>
        <begin position="16"/>
        <end position="100"/>
    </location>
</feature>
<evidence type="ECO:0000259" key="4">
    <source>
        <dbReference type="PROSITE" id="PS51138"/>
    </source>
</evidence>
<dbReference type="SMART" id="SM01191">
    <property type="entry name" value="ENT"/>
    <property type="match status" value="1"/>
</dbReference>
<comment type="subcellular location">
    <subcellularLocation>
        <location evidence="1">Nucleus</location>
    </subcellularLocation>
</comment>
<evidence type="ECO:0000313" key="5">
    <source>
        <dbReference type="Proteomes" id="UP001652580"/>
    </source>
</evidence>
<keyword evidence="2" id="KW-0539">Nucleus</keyword>
<dbReference type="GeneID" id="103004542"/>
<feature type="compositionally biased region" description="Low complexity" evidence="3">
    <location>
        <begin position="664"/>
        <end position="685"/>
    </location>
</feature>
<dbReference type="InterPro" id="IPR033482">
    <property type="entry name" value="EMSY"/>
</dbReference>
<evidence type="ECO:0000256" key="2">
    <source>
        <dbReference type="ARBA" id="ARBA00023242"/>
    </source>
</evidence>
<dbReference type="RefSeq" id="XP_057409795.1">
    <property type="nucleotide sequence ID" value="XM_057553812.1"/>
</dbReference>
<dbReference type="PANTHER" id="PTHR16500:SF3">
    <property type="entry name" value="BRCA2-INTERACTING TRANSCRIPTIONAL REPRESSOR EMSY"/>
    <property type="match status" value="1"/>
</dbReference>
<evidence type="ECO:0000256" key="1">
    <source>
        <dbReference type="ARBA" id="ARBA00004123"/>
    </source>
</evidence>
<reference evidence="6" key="1">
    <citation type="submission" date="2025-08" db="UniProtKB">
        <authorList>
            <consortium name="RefSeq"/>
        </authorList>
    </citation>
    <scope>IDENTIFICATION</scope>
</reference>
<evidence type="ECO:0000313" key="6">
    <source>
        <dbReference type="RefSeq" id="XP_057409795.1"/>
    </source>
</evidence>
<feature type="compositionally biased region" description="Low complexity" evidence="3">
    <location>
        <begin position="351"/>
        <end position="387"/>
    </location>
</feature>
<dbReference type="SUPFAM" id="SSF158639">
    <property type="entry name" value="ENT-like"/>
    <property type="match status" value="1"/>
</dbReference>
<feature type="compositionally biased region" description="Polar residues" evidence="3">
    <location>
        <begin position="1278"/>
        <end position="1288"/>
    </location>
</feature>
<keyword evidence="5" id="KW-1185">Reference proteome</keyword>
<proteinExistence type="predicted"/>
<name>A0ABM3U624_BALAC</name>
<dbReference type="Gene3D" id="1.10.1240.40">
    <property type="entry name" value="ENT domain"/>
    <property type="match status" value="1"/>
</dbReference>
<organism evidence="5 6">
    <name type="scientific">Balaenoptera acutorostrata</name>
    <name type="common">Common minke whale</name>
    <name type="synonym">Balaena rostrata</name>
    <dbReference type="NCBI Taxonomy" id="9767"/>
    <lineage>
        <taxon>Eukaryota</taxon>
        <taxon>Metazoa</taxon>
        <taxon>Chordata</taxon>
        <taxon>Craniata</taxon>
        <taxon>Vertebrata</taxon>
        <taxon>Euteleostomi</taxon>
        <taxon>Mammalia</taxon>
        <taxon>Eutheria</taxon>
        <taxon>Laurasiatheria</taxon>
        <taxon>Artiodactyla</taxon>
        <taxon>Whippomorpha</taxon>
        <taxon>Cetacea</taxon>
        <taxon>Mysticeti</taxon>
        <taxon>Balaenopteridae</taxon>
        <taxon>Balaenoptera</taxon>
    </lineage>
</organism>
<dbReference type="InterPro" id="IPR036142">
    <property type="entry name" value="ENT_dom-like_sf"/>
</dbReference>
<dbReference type="Proteomes" id="UP001652580">
    <property type="component" value="Chromosome 9"/>
</dbReference>
<gene>
    <name evidence="6" type="primary">EMSY</name>
</gene>